<dbReference type="RefSeq" id="WP_191703237.1">
    <property type="nucleotide sequence ID" value="NZ_JACSPW010000004.1"/>
</dbReference>
<reference evidence="6 7" key="1">
    <citation type="submission" date="2020-08" db="EMBL/GenBank/DDBJ databases">
        <title>A Genomic Blueprint of the Chicken Gut Microbiome.</title>
        <authorList>
            <person name="Gilroy R."/>
            <person name="Ravi A."/>
            <person name="Getino M."/>
            <person name="Pursley I."/>
            <person name="Horton D.L."/>
            <person name="Alikhan N.-F."/>
            <person name="Baker D."/>
            <person name="Gharbi K."/>
            <person name="Hall N."/>
            <person name="Watson M."/>
            <person name="Adriaenssens E.M."/>
            <person name="Foster-Nyarko E."/>
            <person name="Jarju S."/>
            <person name="Secka A."/>
            <person name="Antonio M."/>
            <person name="Oren A."/>
            <person name="Chaudhuri R."/>
            <person name="La Ragione R.M."/>
            <person name="Hildebrand F."/>
            <person name="Pallen M.J."/>
        </authorList>
    </citation>
    <scope>NUCLEOTIDE SEQUENCE [LARGE SCALE GENOMIC DNA]</scope>
    <source>
        <strain evidence="6 7">Sa1YVA6</strain>
    </source>
</reference>
<dbReference type="Gene3D" id="2.40.110.10">
    <property type="entry name" value="Butyryl-CoA Dehydrogenase, subunit A, domain 2"/>
    <property type="match status" value="1"/>
</dbReference>
<dbReference type="Pfam" id="PF02770">
    <property type="entry name" value="Acyl-CoA_dh_M"/>
    <property type="match status" value="1"/>
</dbReference>
<sequence>MSKELFIQTDEQRQWLEKLETISESVKQLAQQTDEQATFPFENFRKLREIGYTKITLPKEYGGDGFTLYDAILLHETLASYCGSTGLTVSWTIQNVGEIFENRYWNPQKLDWFGGEIANGATVNRAVSEFAMGSPVRGGRPATSAKRDGNHYIITGRKNYTSGAPDLDYFLVSAWIEDEDQLGFFLVPKTVQGVSVENTWDVASMRGTGSDDLVLDNVRIDQTNLVEIPNYTTGFKLNGWLLLIPATYLGIAQAARDYAVDFANSHSPNSIKGTIAQLPNIQTLIGEMDLALTNARFTIYGVAGLYNDPTKKKTLINEINIAKHVVTNTAIEVVDKAMRLVGAKSLQRSNPLQRYYRDVRAGLHNPPMDDITIKRLAETAIENNLKAKE</sequence>
<feature type="domain" description="Acyl-CoA dehydrogenase C-terminal" evidence="5">
    <location>
        <begin position="244"/>
        <end position="362"/>
    </location>
</feature>
<dbReference type="InterPro" id="IPR009100">
    <property type="entry name" value="AcylCoA_DH/oxidase_NM_dom_sf"/>
</dbReference>
<feature type="domain" description="Acyl-CoA oxidase/dehydrogenase middle" evidence="3">
    <location>
        <begin position="126"/>
        <end position="218"/>
    </location>
</feature>
<dbReference type="InterPro" id="IPR006091">
    <property type="entry name" value="Acyl-CoA_Oxase/DH_mid-dom"/>
</dbReference>
<comment type="caution">
    <text evidence="6">The sequence shown here is derived from an EMBL/GenBank/DDBJ whole genome shotgun (WGS) entry which is preliminary data.</text>
</comment>
<evidence type="ECO:0000256" key="1">
    <source>
        <dbReference type="ARBA" id="ARBA00022630"/>
    </source>
</evidence>
<dbReference type="Gene3D" id="1.10.540.10">
    <property type="entry name" value="Acyl-CoA dehydrogenase/oxidase, N-terminal domain"/>
    <property type="match status" value="1"/>
</dbReference>
<dbReference type="InterPro" id="IPR036250">
    <property type="entry name" value="AcylCo_DH-like_C"/>
</dbReference>
<evidence type="ECO:0000259" key="3">
    <source>
        <dbReference type="Pfam" id="PF02770"/>
    </source>
</evidence>
<dbReference type="Pfam" id="PF08028">
    <property type="entry name" value="Acyl-CoA_dh_2"/>
    <property type="match status" value="1"/>
</dbReference>
<dbReference type="InterPro" id="IPR046373">
    <property type="entry name" value="Acyl-CoA_Oxase/DH_mid-dom_sf"/>
</dbReference>
<evidence type="ECO:0000313" key="6">
    <source>
        <dbReference type="EMBL" id="MBD8032640.1"/>
    </source>
</evidence>
<evidence type="ECO:0000313" key="7">
    <source>
        <dbReference type="Proteomes" id="UP000600565"/>
    </source>
</evidence>
<evidence type="ECO:0000256" key="2">
    <source>
        <dbReference type="ARBA" id="ARBA00023002"/>
    </source>
</evidence>
<dbReference type="CDD" id="cd00567">
    <property type="entry name" value="ACAD"/>
    <property type="match status" value="1"/>
</dbReference>
<dbReference type="Gene3D" id="1.20.140.10">
    <property type="entry name" value="Butyryl-CoA Dehydrogenase, subunit A, domain 3"/>
    <property type="match status" value="1"/>
</dbReference>
<keyword evidence="2" id="KW-0560">Oxidoreductase</keyword>
<dbReference type="SUPFAM" id="SSF56645">
    <property type="entry name" value="Acyl-CoA dehydrogenase NM domain-like"/>
    <property type="match status" value="1"/>
</dbReference>
<organism evidence="6 7">
    <name type="scientific">Solibacillus merdavium</name>
    <dbReference type="NCBI Taxonomy" id="2762218"/>
    <lineage>
        <taxon>Bacteria</taxon>
        <taxon>Bacillati</taxon>
        <taxon>Bacillota</taxon>
        <taxon>Bacilli</taxon>
        <taxon>Bacillales</taxon>
        <taxon>Caryophanaceae</taxon>
        <taxon>Solibacillus</taxon>
    </lineage>
</organism>
<dbReference type="PANTHER" id="PTHR43884:SF25">
    <property type="entry name" value="ACYL-COA DEHYDROGENASE YDBM-RELATED"/>
    <property type="match status" value="1"/>
</dbReference>
<name>A0ABR8XL46_9BACL</name>
<feature type="domain" description="Acyl-CoA dehydrogenase/oxidase N-terminal" evidence="4">
    <location>
        <begin position="9"/>
        <end position="92"/>
    </location>
</feature>
<dbReference type="InterPro" id="IPR037069">
    <property type="entry name" value="AcylCoA_DH/ox_N_sf"/>
</dbReference>
<keyword evidence="7" id="KW-1185">Reference proteome</keyword>
<accession>A0ABR8XL46</accession>
<dbReference type="EMBL" id="JACSPW010000004">
    <property type="protein sequence ID" value="MBD8032640.1"/>
    <property type="molecule type" value="Genomic_DNA"/>
</dbReference>
<dbReference type="PANTHER" id="PTHR43884">
    <property type="entry name" value="ACYL-COA DEHYDROGENASE"/>
    <property type="match status" value="1"/>
</dbReference>
<dbReference type="Proteomes" id="UP000600565">
    <property type="component" value="Unassembled WGS sequence"/>
</dbReference>
<dbReference type="Pfam" id="PF02771">
    <property type="entry name" value="Acyl-CoA_dh_N"/>
    <property type="match status" value="1"/>
</dbReference>
<dbReference type="SUPFAM" id="SSF47203">
    <property type="entry name" value="Acyl-CoA dehydrogenase C-terminal domain-like"/>
    <property type="match status" value="1"/>
</dbReference>
<evidence type="ECO:0000259" key="5">
    <source>
        <dbReference type="Pfam" id="PF08028"/>
    </source>
</evidence>
<dbReference type="InterPro" id="IPR013107">
    <property type="entry name" value="Acyl-CoA_DH_C"/>
</dbReference>
<keyword evidence="1" id="KW-0285">Flavoprotein</keyword>
<proteinExistence type="predicted"/>
<dbReference type="PIRSF" id="PIRSF016578">
    <property type="entry name" value="HsaA"/>
    <property type="match status" value="1"/>
</dbReference>
<gene>
    <name evidence="6" type="ORF">H9632_06130</name>
</gene>
<dbReference type="InterPro" id="IPR013786">
    <property type="entry name" value="AcylCoA_DH/ox_N"/>
</dbReference>
<protein>
    <submittedName>
        <fullName evidence="6">Acyl-CoA/acyl-ACP dehydrogenase</fullName>
    </submittedName>
</protein>
<evidence type="ECO:0000259" key="4">
    <source>
        <dbReference type="Pfam" id="PF02771"/>
    </source>
</evidence>